<comment type="caution">
    <text evidence="1">The sequence shown here is derived from an EMBL/GenBank/DDBJ whole genome shotgun (WGS) entry which is preliminary data.</text>
</comment>
<accession>A0A9D4UGF8</accession>
<evidence type="ECO:0000313" key="1">
    <source>
        <dbReference type="EMBL" id="KAI5067430.1"/>
    </source>
</evidence>
<protein>
    <submittedName>
        <fullName evidence="1">Uncharacterized protein</fullName>
    </submittedName>
</protein>
<keyword evidence="2" id="KW-1185">Reference proteome</keyword>
<name>A0A9D4UGF8_ADICA</name>
<gene>
    <name evidence="1" type="ORF">GOP47_0017958</name>
</gene>
<reference evidence="1" key="1">
    <citation type="submission" date="2021-01" db="EMBL/GenBank/DDBJ databases">
        <title>Adiantum capillus-veneris genome.</title>
        <authorList>
            <person name="Fang Y."/>
            <person name="Liao Q."/>
        </authorList>
    </citation>
    <scope>NUCLEOTIDE SEQUENCE</scope>
    <source>
        <strain evidence="1">H3</strain>
        <tissue evidence="1">Leaf</tissue>
    </source>
</reference>
<dbReference type="AlphaFoldDB" id="A0A9D4UGF8"/>
<sequence length="128" mass="14988">MNFMNTHALVSSHLRDELVNCAKICSSDHEDYLRALPENDQKLIDTLRKITTKGEEPWHPLTRRYLARLLFDVQMSKELHTKLESKKTLLSKEDLKKEETKIMNDLYHKYSDRVGKILNIETISFKGG</sequence>
<dbReference type="EMBL" id="JABFUD020000017">
    <property type="protein sequence ID" value="KAI5067430.1"/>
    <property type="molecule type" value="Genomic_DNA"/>
</dbReference>
<dbReference type="Proteomes" id="UP000886520">
    <property type="component" value="Chromosome 17"/>
</dbReference>
<dbReference type="OrthoDB" id="1980850at2759"/>
<evidence type="ECO:0000313" key="2">
    <source>
        <dbReference type="Proteomes" id="UP000886520"/>
    </source>
</evidence>
<organism evidence="1 2">
    <name type="scientific">Adiantum capillus-veneris</name>
    <name type="common">Maidenhair fern</name>
    <dbReference type="NCBI Taxonomy" id="13818"/>
    <lineage>
        <taxon>Eukaryota</taxon>
        <taxon>Viridiplantae</taxon>
        <taxon>Streptophyta</taxon>
        <taxon>Embryophyta</taxon>
        <taxon>Tracheophyta</taxon>
        <taxon>Polypodiopsida</taxon>
        <taxon>Polypodiidae</taxon>
        <taxon>Polypodiales</taxon>
        <taxon>Pteridineae</taxon>
        <taxon>Pteridaceae</taxon>
        <taxon>Vittarioideae</taxon>
        <taxon>Adiantum</taxon>
    </lineage>
</organism>
<proteinExistence type="predicted"/>